<evidence type="ECO:0000313" key="1">
    <source>
        <dbReference type="EMBL" id="GBN83479.1"/>
    </source>
</evidence>
<keyword evidence="2" id="KW-1185">Reference proteome</keyword>
<dbReference type="AlphaFoldDB" id="A0A4Y2S875"/>
<accession>A0A4Y2S875</accession>
<sequence>MNMNTELLDDTLDEMFEEIDSEDYNVNESEMEELETAVSEDIERWVDDGDIFFKSILLRITRGRVILRYFVTQESSTDERKAVLTKIILRSDLHIWCSIILFVRNTSRWRNALEEGFETGGFQIQKTETFAALAKLNMASRIKGSPGHVKCNFGKEAAGSGAVLDI</sequence>
<proteinExistence type="predicted"/>
<name>A0A4Y2S875_ARAVE</name>
<evidence type="ECO:0000313" key="2">
    <source>
        <dbReference type="Proteomes" id="UP000499080"/>
    </source>
</evidence>
<dbReference type="EMBL" id="BGPR01019976">
    <property type="protein sequence ID" value="GBN83479.1"/>
    <property type="molecule type" value="Genomic_DNA"/>
</dbReference>
<reference evidence="1 2" key="1">
    <citation type="journal article" date="2019" name="Sci. Rep.">
        <title>Orb-weaving spider Araneus ventricosus genome elucidates the spidroin gene catalogue.</title>
        <authorList>
            <person name="Kono N."/>
            <person name="Nakamura H."/>
            <person name="Ohtoshi R."/>
            <person name="Moran D.A.P."/>
            <person name="Shinohara A."/>
            <person name="Yoshida Y."/>
            <person name="Fujiwara M."/>
            <person name="Mori M."/>
            <person name="Tomita M."/>
            <person name="Arakawa K."/>
        </authorList>
    </citation>
    <scope>NUCLEOTIDE SEQUENCE [LARGE SCALE GENOMIC DNA]</scope>
</reference>
<dbReference type="Proteomes" id="UP000499080">
    <property type="component" value="Unassembled WGS sequence"/>
</dbReference>
<protein>
    <submittedName>
        <fullName evidence="1">Uncharacterized protein</fullName>
    </submittedName>
</protein>
<gene>
    <name evidence="1" type="ORF">AVEN_39798_1</name>
</gene>
<comment type="caution">
    <text evidence="1">The sequence shown here is derived from an EMBL/GenBank/DDBJ whole genome shotgun (WGS) entry which is preliminary data.</text>
</comment>
<organism evidence="1 2">
    <name type="scientific">Araneus ventricosus</name>
    <name type="common">Orbweaver spider</name>
    <name type="synonym">Epeira ventricosa</name>
    <dbReference type="NCBI Taxonomy" id="182803"/>
    <lineage>
        <taxon>Eukaryota</taxon>
        <taxon>Metazoa</taxon>
        <taxon>Ecdysozoa</taxon>
        <taxon>Arthropoda</taxon>
        <taxon>Chelicerata</taxon>
        <taxon>Arachnida</taxon>
        <taxon>Araneae</taxon>
        <taxon>Araneomorphae</taxon>
        <taxon>Entelegynae</taxon>
        <taxon>Araneoidea</taxon>
        <taxon>Araneidae</taxon>
        <taxon>Araneus</taxon>
    </lineage>
</organism>